<dbReference type="InterPro" id="IPR011320">
    <property type="entry name" value="RNase_H1_N"/>
</dbReference>
<dbReference type="Proteomes" id="UP000054477">
    <property type="component" value="Unassembled WGS sequence"/>
</dbReference>
<dbReference type="Gene3D" id="3.40.970.10">
    <property type="entry name" value="Ribonuclease H1, N-terminal domain"/>
    <property type="match status" value="1"/>
</dbReference>
<organism evidence="2 3">
    <name type="scientific">Laccaria amethystina LaAM-08-1</name>
    <dbReference type="NCBI Taxonomy" id="1095629"/>
    <lineage>
        <taxon>Eukaryota</taxon>
        <taxon>Fungi</taxon>
        <taxon>Dikarya</taxon>
        <taxon>Basidiomycota</taxon>
        <taxon>Agaricomycotina</taxon>
        <taxon>Agaricomycetes</taxon>
        <taxon>Agaricomycetidae</taxon>
        <taxon>Agaricales</taxon>
        <taxon>Agaricineae</taxon>
        <taxon>Hydnangiaceae</taxon>
        <taxon>Laccaria</taxon>
    </lineage>
</organism>
<proteinExistence type="predicted"/>
<dbReference type="InterPro" id="IPR037056">
    <property type="entry name" value="RNase_H1_N_sf"/>
</dbReference>
<evidence type="ECO:0000313" key="3">
    <source>
        <dbReference type="Proteomes" id="UP000054477"/>
    </source>
</evidence>
<reference evidence="3" key="2">
    <citation type="submission" date="2015-01" db="EMBL/GenBank/DDBJ databases">
        <title>Evolutionary Origins and Diversification of the Mycorrhizal Mutualists.</title>
        <authorList>
            <consortium name="DOE Joint Genome Institute"/>
            <consortium name="Mycorrhizal Genomics Consortium"/>
            <person name="Kohler A."/>
            <person name="Kuo A."/>
            <person name="Nagy L.G."/>
            <person name="Floudas D."/>
            <person name="Copeland A."/>
            <person name="Barry K.W."/>
            <person name="Cichocki N."/>
            <person name="Veneault-Fourrey C."/>
            <person name="LaButti K."/>
            <person name="Lindquist E.A."/>
            <person name="Lipzen A."/>
            <person name="Lundell T."/>
            <person name="Morin E."/>
            <person name="Murat C."/>
            <person name="Riley R."/>
            <person name="Ohm R."/>
            <person name="Sun H."/>
            <person name="Tunlid A."/>
            <person name="Henrissat B."/>
            <person name="Grigoriev I.V."/>
            <person name="Hibbett D.S."/>
            <person name="Martin F."/>
        </authorList>
    </citation>
    <scope>NUCLEOTIDE SEQUENCE [LARGE SCALE GENOMIC DNA]</scope>
    <source>
        <strain evidence="3">LaAM-08-1</strain>
    </source>
</reference>
<dbReference type="SUPFAM" id="SSF55658">
    <property type="entry name" value="L9 N-domain-like"/>
    <property type="match status" value="1"/>
</dbReference>
<keyword evidence="3" id="KW-1185">Reference proteome</keyword>
<dbReference type="InterPro" id="IPR009027">
    <property type="entry name" value="Ribosomal_bL9/RNase_H1_N"/>
</dbReference>
<gene>
    <name evidence="2" type="ORF">K443DRAFT_95060</name>
</gene>
<sequence length="83" mass="9329">PVSAKRKLEKYYAIIVGKCAGVYWNEDNVFPLVSNVSGARFRGFTTLEAAQDYYFAAKHLGKVWIVRNPGDDQVFSPESEAIQ</sequence>
<evidence type="ECO:0000313" key="2">
    <source>
        <dbReference type="EMBL" id="KIK03568.1"/>
    </source>
</evidence>
<feature type="domain" description="Ribonuclease H1 N-terminal" evidence="1">
    <location>
        <begin position="10"/>
        <end position="53"/>
    </location>
</feature>
<dbReference type="AlphaFoldDB" id="A0A0C9Y6B9"/>
<dbReference type="OrthoDB" id="3270804at2759"/>
<evidence type="ECO:0000259" key="1">
    <source>
        <dbReference type="Pfam" id="PF01693"/>
    </source>
</evidence>
<dbReference type="Pfam" id="PF01693">
    <property type="entry name" value="Cauli_VI"/>
    <property type="match status" value="1"/>
</dbReference>
<accession>A0A0C9Y6B9</accession>
<reference evidence="2 3" key="1">
    <citation type="submission" date="2014-04" db="EMBL/GenBank/DDBJ databases">
        <authorList>
            <consortium name="DOE Joint Genome Institute"/>
            <person name="Kuo A."/>
            <person name="Kohler A."/>
            <person name="Nagy L.G."/>
            <person name="Floudas D."/>
            <person name="Copeland A."/>
            <person name="Barry K.W."/>
            <person name="Cichocki N."/>
            <person name="Veneault-Fourrey C."/>
            <person name="LaButti K."/>
            <person name="Lindquist E.A."/>
            <person name="Lipzen A."/>
            <person name="Lundell T."/>
            <person name="Morin E."/>
            <person name="Murat C."/>
            <person name="Sun H."/>
            <person name="Tunlid A."/>
            <person name="Henrissat B."/>
            <person name="Grigoriev I.V."/>
            <person name="Hibbett D.S."/>
            <person name="Martin F."/>
            <person name="Nordberg H.P."/>
            <person name="Cantor M.N."/>
            <person name="Hua S.X."/>
        </authorList>
    </citation>
    <scope>NUCLEOTIDE SEQUENCE [LARGE SCALE GENOMIC DNA]</scope>
    <source>
        <strain evidence="2 3">LaAM-08-1</strain>
    </source>
</reference>
<protein>
    <recommendedName>
        <fullName evidence="1">Ribonuclease H1 N-terminal domain-containing protein</fullName>
    </recommendedName>
</protein>
<name>A0A0C9Y6B9_9AGAR</name>
<dbReference type="HOGENOM" id="CLU_156966_0_0_1"/>
<dbReference type="EMBL" id="KN838579">
    <property type="protein sequence ID" value="KIK03568.1"/>
    <property type="molecule type" value="Genomic_DNA"/>
</dbReference>
<feature type="non-terminal residue" evidence="2">
    <location>
        <position position="1"/>
    </location>
</feature>